<name>A0AAJ1BCZ8_9ACTO</name>
<sequence length="92" mass="10440">MRRTLIRIAVLILAAMSLYTIARPYIPSIARHETLQAEVCARLQEQDPTFNCDKLTEKSARQINNLITQGKTPEQIIQEIQNPTPLDLPGKK</sequence>
<reference evidence="1" key="1">
    <citation type="submission" date="2022-01" db="EMBL/GenBank/DDBJ databases">
        <title>Collection of gut derived symbiotic bacterial strains cultured from healthy donors.</title>
        <authorList>
            <person name="Lin H."/>
            <person name="Kohout C."/>
            <person name="Waligurski E."/>
            <person name="Pamer E.G."/>
        </authorList>
    </citation>
    <scope>NUCLEOTIDE SEQUENCE</scope>
    <source>
        <strain evidence="1">DFI.7.46</strain>
    </source>
</reference>
<gene>
    <name evidence="1" type="ORF">L0M99_08040</name>
</gene>
<dbReference type="AlphaFoldDB" id="A0AAJ1BCZ8"/>
<comment type="caution">
    <text evidence="1">The sequence shown here is derived from an EMBL/GenBank/DDBJ whole genome shotgun (WGS) entry which is preliminary data.</text>
</comment>
<dbReference type="EMBL" id="JAKNHJ010000016">
    <property type="protein sequence ID" value="MCG4618436.1"/>
    <property type="molecule type" value="Genomic_DNA"/>
</dbReference>
<evidence type="ECO:0000313" key="2">
    <source>
        <dbReference type="Proteomes" id="UP001200537"/>
    </source>
</evidence>
<dbReference type="Proteomes" id="UP001200537">
    <property type="component" value="Unassembled WGS sequence"/>
</dbReference>
<organism evidence="1 2">
    <name type="scientific">Varibaculum cambriense</name>
    <dbReference type="NCBI Taxonomy" id="184870"/>
    <lineage>
        <taxon>Bacteria</taxon>
        <taxon>Bacillati</taxon>
        <taxon>Actinomycetota</taxon>
        <taxon>Actinomycetes</taxon>
        <taxon>Actinomycetales</taxon>
        <taxon>Actinomycetaceae</taxon>
        <taxon>Varibaculum</taxon>
    </lineage>
</organism>
<evidence type="ECO:0000313" key="1">
    <source>
        <dbReference type="EMBL" id="MCG4618436.1"/>
    </source>
</evidence>
<dbReference type="RefSeq" id="WP_238128306.1">
    <property type="nucleotide sequence ID" value="NZ_JAKNHJ010000016.1"/>
</dbReference>
<accession>A0AAJ1BCZ8</accession>
<protein>
    <submittedName>
        <fullName evidence="1">Uncharacterized protein</fullName>
    </submittedName>
</protein>
<proteinExistence type="predicted"/>